<evidence type="ECO:0000256" key="2">
    <source>
        <dbReference type="ARBA" id="ARBA00022603"/>
    </source>
</evidence>
<dbReference type="PATRIC" id="fig|29556.3.peg.369"/>
<dbReference type="HOGENOM" id="CLU_018398_3_2_14"/>
<dbReference type="InterPro" id="IPR007848">
    <property type="entry name" value="Small_mtfrase_dom"/>
</dbReference>
<dbReference type="AlphaFoldDB" id="A0A0D5ZJY6"/>
<evidence type="ECO:0000256" key="3">
    <source>
        <dbReference type="ARBA" id="ARBA00022679"/>
    </source>
</evidence>
<dbReference type="KEGG" id="mgb:VO56_01815"/>
<dbReference type="GO" id="GO:0032259">
    <property type="term" value="P:methylation"/>
    <property type="evidence" value="ECO:0007669"/>
    <property type="project" value="UniProtKB-KW"/>
</dbReference>
<evidence type="ECO:0000256" key="1">
    <source>
        <dbReference type="ARBA" id="ARBA00012771"/>
    </source>
</evidence>
<evidence type="ECO:0000256" key="4">
    <source>
        <dbReference type="ARBA" id="ARBA00022691"/>
    </source>
</evidence>
<dbReference type="InterPro" id="IPR029063">
    <property type="entry name" value="SAM-dependent_MTases_sf"/>
</dbReference>
<reference evidence="7 8" key="1">
    <citation type="journal article" date="2015" name="Genome Announc.">
        <title>Complete Genome Sequence of Mycoplasma meleagridis, a Possible Emerging Pathogen in Chickens.</title>
        <authorList>
            <person name="Abolnik C."/>
        </authorList>
    </citation>
    <scope>NUCLEOTIDE SEQUENCE [LARGE SCALE GENOMIC DNA]</scope>
    <source>
        <strain evidence="7 8">B2096 8B</strain>
    </source>
</reference>
<dbReference type="PANTHER" id="PTHR18895">
    <property type="entry name" value="HEMK METHYLTRANSFERASE"/>
    <property type="match status" value="1"/>
</dbReference>
<dbReference type="SUPFAM" id="SSF53335">
    <property type="entry name" value="S-adenosyl-L-methionine-dependent methyltransferases"/>
    <property type="match status" value="1"/>
</dbReference>
<name>A0A0D5ZJY6_9BACT</name>
<evidence type="ECO:0000313" key="7">
    <source>
        <dbReference type="EMBL" id="AKA49984.1"/>
    </source>
</evidence>
<keyword evidence="2" id="KW-0489">Methyltransferase</keyword>
<dbReference type="InterPro" id="IPR050320">
    <property type="entry name" value="N5-glutamine_MTase"/>
</dbReference>
<accession>A0A0D5ZJY6</accession>
<feature type="domain" description="Methyltransferase small" evidence="6">
    <location>
        <begin position="72"/>
        <end position="156"/>
    </location>
</feature>
<evidence type="ECO:0000259" key="6">
    <source>
        <dbReference type="Pfam" id="PF05175"/>
    </source>
</evidence>
<keyword evidence="4" id="KW-0949">S-adenosyl-L-methionine</keyword>
<evidence type="ECO:0000313" key="8">
    <source>
        <dbReference type="Proteomes" id="UP000032722"/>
    </source>
</evidence>
<dbReference type="Proteomes" id="UP000032722">
    <property type="component" value="Chromosome"/>
</dbReference>
<dbReference type="InterPro" id="IPR004556">
    <property type="entry name" value="HemK-like"/>
</dbReference>
<dbReference type="Gene3D" id="3.40.50.150">
    <property type="entry name" value="Vaccinia Virus protein VP39"/>
    <property type="match status" value="1"/>
</dbReference>
<dbReference type="CDD" id="cd02440">
    <property type="entry name" value="AdoMet_MTases"/>
    <property type="match status" value="1"/>
</dbReference>
<dbReference type="PANTHER" id="PTHR18895:SF74">
    <property type="entry name" value="MTRF1L RELEASE FACTOR GLUTAMINE METHYLTRANSFERASE"/>
    <property type="match status" value="1"/>
</dbReference>
<dbReference type="InterPro" id="IPR019874">
    <property type="entry name" value="RF_methyltr_PrmC"/>
</dbReference>
<dbReference type="NCBIfam" id="TIGR03534">
    <property type="entry name" value="RF_mod_PrmC"/>
    <property type="match status" value="1"/>
</dbReference>
<evidence type="ECO:0000256" key="5">
    <source>
        <dbReference type="ARBA" id="ARBA00048391"/>
    </source>
</evidence>
<dbReference type="PROSITE" id="PS00092">
    <property type="entry name" value="N6_MTASE"/>
    <property type="match status" value="1"/>
</dbReference>
<proteinExistence type="predicted"/>
<dbReference type="NCBIfam" id="TIGR00536">
    <property type="entry name" value="hemK_fam"/>
    <property type="match status" value="1"/>
</dbReference>
<dbReference type="GO" id="GO:0102559">
    <property type="term" value="F:peptide chain release factor N(5)-glutamine methyltransferase activity"/>
    <property type="evidence" value="ECO:0007669"/>
    <property type="project" value="UniProtKB-EC"/>
</dbReference>
<dbReference type="Pfam" id="PF05175">
    <property type="entry name" value="MTS"/>
    <property type="match status" value="1"/>
</dbReference>
<dbReference type="GO" id="GO:0003676">
    <property type="term" value="F:nucleic acid binding"/>
    <property type="evidence" value="ECO:0007669"/>
    <property type="project" value="InterPro"/>
</dbReference>
<gene>
    <name evidence="7" type="ORF">VO56_01815</name>
</gene>
<organism evidence="8">
    <name type="scientific">Mycoplasmopsis gallinacea</name>
    <dbReference type="NCBI Taxonomy" id="29556"/>
    <lineage>
        <taxon>Bacteria</taxon>
        <taxon>Bacillati</taxon>
        <taxon>Mycoplasmatota</taxon>
        <taxon>Mycoplasmoidales</taxon>
        <taxon>Metamycoplasmataceae</taxon>
        <taxon>Mycoplasmopsis</taxon>
    </lineage>
</organism>
<comment type="catalytic activity">
    <reaction evidence="5">
        <text>L-glutaminyl-[peptide chain release factor] + S-adenosyl-L-methionine = N(5)-methyl-L-glutaminyl-[peptide chain release factor] + S-adenosyl-L-homocysteine + H(+)</text>
        <dbReference type="Rhea" id="RHEA:42896"/>
        <dbReference type="Rhea" id="RHEA-COMP:10271"/>
        <dbReference type="Rhea" id="RHEA-COMP:10272"/>
        <dbReference type="ChEBI" id="CHEBI:15378"/>
        <dbReference type="ChEBI" id="CHEBI:30011"/>
        <dbReference type="ChEBI" id="CHEBI:57856"/>
        <dbReference type="ChEBI" id="CHEBI:59789"/>
        <dbReference type="ChEBI" id="CHEBI:61891"/>
        <dbReference type="EC" id="2.1.1.297"/>
    </reaction>
</comment>
<dbReference type="EMBL" id="CP011021">
    <property type="protein sequence ID" value="AKA49984.1"/>
    <property type="molecule type" value="Genomic_DNA"/>
</dbReference>
<keyword evidence="3" id="KW-0808">Transferase</keyword>
<dbReference type="EC" id="2.1.1.297" evidence="1"/>
<protein>
    <recommendedName>
        <fullName evidence="1">peptide chain release factor N(5)-glutamine methyltransferase</fullName>
        <ecNumber evidence="1">2.1.1.297</ecNumber>
    </recommendedName>
</protein>
<dbReference type="InterPro" id="IPR002052">
    <property type="entry name" value="DNA_methylase_N6_adenine_CS"/>
</dbReference>
<sequence length="239" mass="27405">MPTKEDLLLEKKRYGLAQEVSKEELKMLSENTPVQKIIGYVDYLDVKIDLSKKVLIPRYETIELVLWANEIIQQNNYQSVLDLCTGSGFIALAIKKANLSINVSASDIDLEAIEQTKINADKNDLKISVIASDLFDSLQGNKFDLIVSNPPYLASYEHLEKSVLKHEPLHALFANDEGLYFYKQILEQAPNYLNPNGTLLFEINPLHLAFWESLEKAKYDVEIKKDLFGMYRMVKIQFK</sequence>